<protein>
    <submittedName>
        <fullName evidence="10">PTS system mannose/fructose/sorbose family transporter subunit IID</fullName>
    </submittedName>
</protein>
<keyword evidence="7 9" id="KW-1133">Transmembrane helix</keyword>
<reference evidence="10 11" key="1">
    <citation type="submission" date="2024-03" db="EMBL/GenBank/DDBJ databases">
        <title>Human intestinal bacterial collection.</title>
        <authorList>
            <person name="Pauvert C."/>
            <person name="Hitch T.C.A."/>
            <person name="Clavel T."/>
        </authorList>
    </citation>
    <scope>NUCLEOTIDE SEQUENCE [LARGE SCALE GENOMIC DNA]</scope>
    <source>
        <strain evidence="10 11">CLA-AA-H132</strain>
    </source>
</reference>
<evidence type="ECO:0000256" key="8">
    <source>
        <dbReference type="ARBA" id="ARBA00023136"/>
    </source>
</evidence>
<accession>A0ABV1FFA3</accession>
<evidence type="ECO:0000313" key="10">
    <source>
        <dbReference type="EMBL" id="MEQ2472079.1"/>
    </source>
</evidence>
<keyword evidence="3" id="KW-1003">Cell membrane</keyword>
<feature type="transmembrane region" description="Helical" evidence="9">
    <location>
        <begin position="143"/>
        <end position="163"/>
    </location>
</feature>
<evidence type="ECO:0000256" key="1">
    <source>
        <dbReference type="ARBA" id="ARBA00004651"/>
    </source>
</evidence>
<feature type="transmembrane region" description="Helical" evidence="9">
    <location>
        <begin position="255"/>
        <end position="273"/>
    </location>
</feature>
<dbReference type="Proteomes" id="UP001438008">
    <property type="component" value="Unassembled WGS sequence"/>
</dbReference>
<evidence type="ECO:0000256" key="9">
    <source>
        <dbReference type="SAM" id="Phobius"/>
    </source>
</evidence>
<feature type="transmembrane region" description="Helical" evidence="9">
    <location>
        <begin position="184"/>
        <end position="204"/>
    </location>
</feature>
<organism evidence="10 11">
    <name type="scientific">Laedolimicola intestinihominis</name>
    <dbReference type="NCBI Taxonomy" id="3133166"/>
    <lineage>
        <taxon>Bacteria</taxon>
        <taxon>Bacillati</taxon>
        <taxon>Bacillota</taxon>
        <taxon>Clostridia</taxon>
        <taxon>Lachnospirales</taxon>
        <taxon>Lachnospiraceae</taxon>
        <taxon>Laedolimicola</taxon>
    </lineage>
</organism>
<evidence type="ECO:0000256" key="4">
    <source>
        <dbReference type="ARBA" id="ARBA00022597"/>
    </source>
</evidence>
<dbReference type="PROSITE" id="PS51108">
    <property type="entry name" value="PTS_EIID"/>
    <property type="match status" value="1"/>
</dbReference>
<keyword evidence="8 9" id="KW-0472">Membrane</keyword>
<dbReference type="PANTHER" id="PTHR32502">
    <property type="entry name" value="N-ACETYLGALACTOSAMINE PERMEASE II COMPONENT-RELATED"/>
    <property type="match status" value="1"/>
</dbReference>
<dbReference type="Pfam" id="PF03613">
    <property type="entry name" value="EIID-AGA"/>
    <property type="match status" value="1"/>
</dbReference>
<evidence type="ECO:0000256" key="3">
    <source>
        <dbReference type="ARBA" id="ARBA00022475"/>
    </source>
</evidence>
<dbReference type="EMBL" id="JBBMFE010000004">
    <property type="protein sequence ID" value="MEQ2472079.1"/>
    <property type="molecule type" value="Genomic_DNA"/>
</dbReference>
<name>A0ABV1FFA3_9FIRM</name>
<keyword evidence="5" id="KW-0598">Phosphotransferase system</keyword>
<comment type="subcellular location">
    <subcellularLocation>
        <location evidence="1">Cell membrane</location>
        <topology evidence="1">Multi-pass membrane protein</topology>
    </subcellularLocation>
</comment>
<evidence type="ECO:0000313" key="11">
    <source>
        <dbReference type="Proteomes" id="UP001438008"/>
    </source>
</evidence>
<keyword evidence="11" id="KW-1185">Reference proteome</keyword>
<keyword evidence="4" id="KW-0762">Sugar transport</keyword>
<dbReference type="PANTHER" id="PTHR32502:SF5">
    <property type="entry name" value="N-ACETYLGALACTOSAMINE PERMEASE IID COMPONENT-RELATED"/>
    <property type="match status" value="1"/>
</dbReference>
<sequence length="274" mass="29129">MAEVVKVSKSTQKKSILNWFLSCAVGGNYEFMHGVGFMYSMVPVVKELYPNDVEKQKETLTRHLTFLNTEPEVGTVIHGVTIAMEEQVAAGADCDADQIVGLKSALMGPLAGIGDSLIQGIIIPIVLALCIDLTNNGLVLGPIIYAVAMYAIMVGCMWACFKLGYNKGGDAIVDVMAAGTLDKIMNAAGIVGCCVMGGLIVNYVNLQCALNFTISGTEFNIQTALFDAICPKILPLLLTLACVKALRSGKKSIHIILAMVVFAIIFGLLGIFSA</sequence>
<feature type="transmembrane region" description="Helical" evidence="9">
    <location>
        <begin position="110"/>
        <end position="131"/>
    </location>
</feature>
<evidence type="ECO:0000256" key="5">
    <source>
        <dbReference type="ARBA" id="ARBA00022683"/>
    </source>
</evidence>
<keyword evidence="2" id="KW-0813">Transport</keyword>
<evidence type="ECO:0000256" key="7">
    <source>
        <dbReference type="ARBA" id="ARBA00022989"/>
    </source>
</evidence>
<comment type="caution">
    <text evidence="10">The sequence shown here is derived from an EMBL/GenBank/DDBJ whole genome shotgun (WGS) entry which is preliminary data.</text>
</comment>
<dbReference type="RefSeq" id="WP_349164197.1">
    <property type="nucleotide sequence ID" value="NZ_JBBMFE010000004.1"/>
</dbReference>
<gene>
    <name evidence="10" type="ORF">WMO29_06190</name>
</gene>
<keyword evidence="6 9" id="KW-0812">Transmembrane</keyword>
<dbReference type="InterPro" id="IPR050303">
    <property type="entry name" value="GatZ_KbaZ_carbometab"/>
</dbReference>
<evidence type="ECO:0000256" key="6">
    <source>
        <dbReference type="ARBA" id="ARBA00022692"/>
    </source>
</evidence>
<dbReference type="InterPro" id="IPR004704">
    <property type="entry name" value="PTS_IID_man"/>
</dbReference>
<proteinExistence type="predicted"/>
<evidence type="ECO:0000256" key="2">
    <source>
        <dbReference type="ARBA" id="ARBA00022448"/>
    </source>
</evidence>